<dbReference type="EMBL" id="MFPS01000009">
    <property type="protein sequence ID" value="OGH58611.1"/>
    <property type="molecule type" value="Genomic_DNA"/>
</dbReference>
<comment type="similarity">
    <text evidence="10">Belongs to the class-I aminoacyl-tRNA synthetase family.</text>
</comment>
<evidence type="ECO:0000256" key="10">
    <source>
        <dbReference type="RuleBase" id="RU363036"/>
    </source>
</evidence>
<keyword evidence="4 10" id="KW-0067">ATP-binding</keyword>
<dbReference type="Gene3D" id="3.10.290.10">
    <property type="entry name" value="RNA-binding S4 domain"/>
    <property type="match status" value="1"/>
</dbReference>
<evidence type="ECO:0000256" key="2">
    <source>
        <dbReference type="ARBA" id="ARBA00022598"/>
    </source>
</evidence>
<dbReference type="CDD" id="cd00805">
    <property type="entry name" value="TyrRS_core"/>
    <property type="match status" value="1"/>
</dbReference>
<dbReference type="GO" id="GO:0005829">
    <property type="term" value="C:cytosol"/>
    <property type="evidence" value="ECO:0007669"/>
    <property type="project" value="TreeGrafter"/>
</dbReference>
<evidence type="ECO:0000256" key="3">
    <source>
        <dbReference type="ARBA" id="ARBA00022741"/>
    </source>
</evidence>
<evidence type="ECO:0000256" key="9">
    <source>
        <dbReference type="PROSITE-ProRule" id="PRU00182"/>
    </source>
</evidence>
<dbReference type="InterPro" id="IPR024088">
    <property type="entry name" value="Tyr-tRNA-ligase_bac-type"/>
</dbReference>
<keyword evidence="3 10" id="KW-0547">Nucleotide-binding</keyword>
<dbReference type="PANTHER" id="PTHR11766">
    <property type="entry name" value="TYROSYL-TRNA SYNTHETASE"/>
    <property type="match status" value="1"/>
</dbReference>
<organism evidence="12 13">
    <name type="scientific">Candidatus Magasanikbacteria bacterium RIFCSPHIGHO2_01_FULL_33_34</name>
    <dbReference type="NCBI Taxonomy" id="1798671"/>
    <lineage>
        <taxon>Bacteria</taxon>
        <taxon>Candidatus Magasanikiibacteriota</taxon>
    </lineage>
</organism>
<evidence type="ECO:0000256" key="4">
    <source>
        <dbReference type="ARBA" id="ARBA00022840"/>
    </source>
</evidence>
<dbReference type="PANTHER" id="PTHR11766:SF1">
    <property type="entry name" value="TYROSINE--TRNA LIGASE"/>
    <property type="match status" value="1"/>
</dbReference>
<dbReference type="Gene3D" id="3.40.50.620">
    <property type="entry name" value="HUPs"/>
    <property type="match status" value="2"/>
</dbReference>
<dbReference type="InterPro" id="IPR014729">
    <property type="entry name" value="Rossmann-like_a/b/a_fold"/>
</dbReference>
<keyword evidence="2 10" id="KW-0436">Ligase</keyword>
<evidence type="ECO:0000256" key="5">
    <source>
        <dbReference type="ARBA" id="ARBA00022917"/>
    </source>
</evidence>
<dbReference type="GO" id="GO:0004831">
    <property type="term" value="F:tyrosine-tRNA ligase activity"/>
    <property type="evidence" value="ECO:0007669"/>
    <property type="project" value="UniProtKB-UniRule"/>
</dbReference>
<evidence type="ECO:0000256" key="7">
    <source>
        <dbReference type="ARBA" id="ARBA00048248"/>
    </source>
</evidence>
<keyword evidence="9" id="KW-0694">RNA-binding</keyword>
<dbReference type="NCBIfam" id="TIGR00234">
    <property type="entry name" value="tyrS"/>
    <property type="match status" value="2"/>
</dbReference>
<accession>A0A1F6LGY0</accession>
<dbReference type="Pfam" id="PF00579">
    <property type="entry name" value="tRNA-synt_1b"/>
    <property type="match status" value="2"/>
</dbReference>
<comment type="caution">
    <text evidence="12">The sequence shown here is derived from an EMBL/GenBank/DDBJ whole genome shotgun (WGS) entry which is preliminary data.</text>
</comment>
<dbReference type="CDD" id="cd00165">
    <property type="entry name" value="S4"/>
    <property type="match status" value="1"/>
</dbReference>
<comment type="catalytic activity">
    <reaction evidence="7">
        <text>tRNA(Tyr) + L-tyrosine + ATP = L-tyrosyl-tRNA(Tyr) + AMP + diphosphate + H(+)</text>
        <dbReference type="Rhea" id="RHEA:10220"/>
        <dbReference type="Rhea" id="RHEA-COMP:9706"/>
        <dbReference type="Rhea" id="RHEA-COMP:9707"/>
        <dbReference type="ChEBI" id="CHEBI:15378"/>
        <dbReference type="ChEBI" id="CHEBI:30616"/>
        <dbReference type="ChEBI" id="CHEBI:33019"/>
        <dbReference type="ChEBI" id="CHEBI:58315"/>
        <dbReference type="ChEBI" id="CHEBI:78442"/>
        <dbReference type="ChEBI" id="CHEBI:78536"/>
        <dbReference type="ChEBI" id="CHEBI:456215"/>
        <dbReference type="EC" id="6.1.1.1"/>
    </reaction>
</comment>
<dbReference type="Pfam" id="PF01479">
    <property type="entry name" value="S4"/>
    <property type="match status" value="1"/>
</dbReference>
<dbReference type="Gene3D" id="1.10.240.10">
    <property type="entry name" value="Tyrosyl-Transfer RNA Synthetase"/>
    <property type="match status" value="1"/>
</dbReference>
<keyword evidence="6 10" id="KW-0030">Aminoacyl-tRNA synthetase</keyword>
<evidence type="ECO:0000256" key="1">
    <source>
        <dbReference type="ARBA" id="ARBA00013160"/>
    </source>
</evidence>
<evidence type="ECO:0000313" key="13">
    <source>
        <dbReference type="Proteomes" id="UP000177067"/>
    </source>
</evidence>
<dbReference type="SUPFAM" id="SSF55174">
    <property type="entry name" value="Alpha-L RNA-binding motif"/>
    <property type="match status" value="1"/>
</dbReference>
<dbReference type="AlphaFoldDB" id="A0A1F6LGY0"/>
<dbReference type="Proteomes" id="UP000177067">
    <property type="component" value="Unassembled WGS sequence"/>
</dbReference>
<gene>
    <name evidence="12" type="ORF">A2725_02835</name>
</gene>
<evidence type="ECO:0000256" key="8">
    <source>
        <dbReference type="NCBIfam" id="TIGR00234"/>
    </source>
</evidence>
<dbReference type="GO" id="GO:0006437">
    <property type="term" value="P:tyrosyl-tRNA aminoacylation"/>
    <property type="evidence" value="ECO:0007669"/>
    <property type="project" value="UniProtKB-UniRule"/>
</dbReference>
<dbReference type="GO" id="GO:0005524">
    <property type="term" value="F:ATP binding"/>
    <property type="evidence" value="ECO:0007669"/>
    <property type="project" value="UniProtKB-KW"/>
</dbReference>
<evidence type="ECO:0000313" key="12">
    <source>
        <dbReference type="EMBL" id="OGH58611.1"/>
    </source>
</evidence>
<evidence type="ECO:0000256" key="6">
    <source>
        <dbReference type="ARBA" id="ARBA00023146"/>
    </source>
</evidence>
<protein>
    <recommendedName>
        <fullName evidence="1 8">Tyrosine--tRNA ligase</fullName>
        <ecNumber evidence="1 8">6.1.1.1</ecNumber>
    </recommendedName>
</protein>
<sequence length="456" mass="52023">MINTDQQKINELLERGVENIYPNKEFLESKLKSTEQLTLYTGYDPTAPTLHIGHGITMMKLRQFQDLGHKIIMLIGDFTGMIGDPTDKTSARQVLTRDQVLENCKNYKEQASLILNFKGKNSAQIKYNSEWFKKMSFANVIDLTSQFTVQRMLERDMFERRYRGEIKCIFCDNVFTQPYSTLSDNSTTSEGVDFPKITKCSKCGRTVEEMLNSNNNEKKLSIFTSPKPIYLHEFLYPVMQAYDSVRLDVDGEVGGNDQTFNMLAGRELMKKMKGKEKFVLTTKLLVDASGKKMGKSEGNMIALNDEPEEMYGKVMSWADDMIVRGFELCTNVGMDEVKKIEKEFKDADPRDLKMKLAYEITKAFLGEESGKKGEEYFVKVIQNKDKPDSMMELSPKEKDIVSVLVEAGFVKSTSEARRAIDDGGVKINDEKVLKIDVQVKSGDIVQKGKRFFVKIK</sequence>
<dbReference type="GO" id="GO:0003723">
    <property type="term" value="F:RNA binding"/>
    <property type="evidence" value="ECO:0007669"/>
    <property type="project" value="UniProtKB-KW"/>
</dbReference>
<dbReference type="PROSITE" id="PS50889">
    <property type="entry name" value="S4"/>
    <property type="match status" value="1"/>
</dbReference>
<dbReference type="SMART" id="SM00363">
    <property type="entry name" value="S4"/>
    <property type="match status" value="1"/>
</dbReference>
<keyword evidence="5 10" id="KW-0648">Protein biosynthesis</keyword>
<proteinExistence type="inferred from homology"/>
<dbReference type="InterPro" id="IPR002305">
    <property type="entry name" value="aa-tRNA-synth_Ic"/>
</dbReference>
<dbReference type="InterPro" id="IPR002942">
    <property type="entry name" value="S4_RNA-bd"/>
</dbReference>
<dbReference type="InterPro" id="IPR036986">
    <property type="entry name" value="S4_RNA-bd_sf"/>
</dbReference>
<reference evidence="12 13" key="1">
    <citation type="journal article" date="2016" name="Nat. Commun.">
        <title>Thousands of microbial genomes shed light on interconnected biogeochemical processes in an aquifer system.</title>
        <authorList>
            <person name="Anantharaman K."/>
            <person name="Brown C.T."/>
            <person name="Hug L.A."/>
            <person name="Sharon I."/>
            <person name="Castelle C.J."/>
            <person name="Probst A.J."/>
            <person name="Thomas B.C."/>
            <person name="Singh A."/>
            <person name="Wilkins M.J."/>
            <person name="Karaoz U."/>
            <person name="Brodie E.L."/>
            <person name="Williams K.H."/>
            <person name="Hubbard S.S."/>
            <person name="Banfield J.F."/>
        </authorList>
    </citation>
    <scope>NUCLEOTIDE SEQUENCE [LARGE SCALE GENOMIC DNA]</scope>
</reference>
<dbReference type="SUPFAM" id="SSF52374">
    <property type="entry name" value="Nucleotidylyl transferase"/>
    <property type="match status" value="1"/>
</dbReference>
<dbReference type="PROSITE" id="PS00178">
    <property type="entry name" value="AA_TRNA_LIGASE_I"/>
    <property type="match status" value="1"/>
</dbReference>
<evidence type="ECO:0000259" key="11">
    <source>
        <dbReference type="SMART" id="SM00363"/>
    </source>
</evidence>
<dbReference type="EC" id="6.1.1.1" evidence="1 8"/>
<dbReference type="InterPro" id="IPR001412">
    <property type="entry name" value="aa-tRNA-synth_I_CS"/>
</dbReference>
<feature type="domain" description="RNA-binding S4" evidence="11">
    <location>
        <begin position="399"/>
        <end position="456"/>
    </location>
</feature>
<dbReference type="InterPro" id="IPR002307">
    <property type="entry name" value="Tyr-tRNA-ligase"/>
</dbReference>
<name>A0A1F6LGY0_9BACT</name>